<feature type="domain" description="Chromo" evidence="2">
    <location>
        <begin position="88"/>
        <end position="134"/>
    </location>
</feature>
<name>A0ABR1RKF5_9PEZI</name>
<dbReference type="EMBL" id="JAQQWI010000013">
    <property type="protein sequence ID" value="KAK8013772.1"/>
    <property type="molecule type" value="Genomic_DNA"/>
</dbReference>
<evidence type="ECO:0000256" key="1">
    <source>
        <dbReference type="ARBA" id="ARBA00011353"/>
    </source>
</evidence>
<keyword evidence="4" id="KW-1185">Reference proteome</keyword>
<dbReference type="SUPFAM" id="SSF54160">
    <property type="entry name" value="Chromo domain-like"/>
    <property type="match status" value="1"/>
</dbReference>
<comment type="caution">
    <text evidence="3">The sequence shown here is derived from an EMBL/GenBank/DDBJ whole genome shotgun (WGS) entry which is preliminary data.</text>
</comment>
<protein>
    <recommendedName>
        <fullName evidence="2">Chromo domain-containing protein</fullName>
    </recommendedName>
</protein>
<dbReference type="Proteomes" id="UP001396898">
    <property type="component" value="Unassembled WGS sequence"/>
</dbReference>
<evidence type="ECO:0000259" key="2">
    <source>
        <dbReference type="PROSITE" id="PS50013"/>
    </source>
</evidence>
<gene>
    <name evidence="3" type="ORF">PG991_009365</name>
</gene>
<reference evidence="3 4" key="1">
    <citation type="submission" date="2023-01" db="EMBL/GenBank/DDBJ databases">
        <title>Analysis of 21 Apiospora genomes using comparative genomics revels a genus with tremendous synthesis potential of carbohydrate active enzymes and secondary metabolites.</title>
        <authorList>
            <person name="Sorensen T."/>
        </authorList>
    </citation>
    <scope>NUCLEOTIDE SEQUENCE [LARGE SCALE GENOMIC DNA]</scope>
    <source>
        <strain evidence="3 4">CBS 20057</strain>
    </source>
</reference>
<evidence type="ECO:0000313" key="4">
    <source>
        <dbReference type="Proteomes" id="UP001396898"/>
    </source>
</evidence>
<comment type="subunit">
    <text evidence="1">Component of the NuA4 histone acetyltransferase complex.</text>
</comment>
<dbReference type="InterPro" id="IPR000953">
    <property type="entry name" value="Chromo/chromo_shadow_dom"/>
</dbReference>
<accession>A0ABR1RKF5</accession>
<dbReference type="Gene3D" id="2.40.50.40">
    <property type="match status" value="1"/>
</dbReference>
<proteinExistence type="predicted"/>
<dbReference type="PROSITE" id="PS50013">
    <property type="entry name" value="CHROMO_2"/>
    <property type="match status" value="1"/>
</dbReference>
<dbReference type="InterPro" id="IPR016197">
    <property type="entry name" value="Chromo-like_dom_sf"/>
</dbReference>
<organism evidence="3 4">
    <name type="scientific">Apiospora marii</name>
    <dbReference type="NCBI Taxonomy" id="335849"/>
    <lineage>
        <taxon>Eukaryota</taxon>
        <taxon>Fungi</taxon>
        <taxon>Dikarya</taxon>
        <taxon>Ascomycota</taxon>
        <taxon>Pezizomycotina</taxon>
        <taxon>Sordariomycetes</taxon>
        <taxon>Xylariomycetidae</taxon>
        <taxon>Amphisphaeriales</taxon>
        <taxon>Apiosporaceae</taxon>
        <taxon>Apiospora</taxon>
    </lineage>
</organism>
<sequence>MATQDLTSALKGLGIRTHWSLNLVVAQVLYTLQTPNAVFHGVVAENKERLLEDGPNVDLLWVCERDGSVAVWLEGQQRPAIREGKSDYNMDAVIGHYDTRSGFLYYSVKWIGYECPTWELEQDLDAYAAFLDQYWATLQHRNLVD</sequence>
<evidence type="ECO:0000313" key="3">
    <source>
        <dbReference type="EMBL" id="KAK8013772.1"/>
    </source>
</evidence>